<organism evidence="1">
    <name type="scientific">marine sediment metagenome</name>
    <dbReference type="NCBI Taxonomy" id="412755"/>
    <lineage>
        <taxon>unclassified sequences</taxon>
        <taxon>metagenomes</taxon>
        <taxon>ecological metagenomes</taxon>
    </lineage>
</organism>
<sequence length="64" mass="6781">IQTDRGLGHEQYAATNKERNLQGHTIIDVPANGQVSLAIKNTASSGKILTIDHLNITVTQVGGT</sequence>
<evidence type="ECO:0000313" key="1">
    <source>
        <dbReference type="EMBL" id="KKN27271.1"/>
    </source>
</evidence>
<feature type="non-terminal residue" evidence="1">
    <location>
        <position position="1"/>
    </location>
</feature>
<protein>
    <submittedName>
        <fullName evidence="1">Uncharacterized protein</fullName>
    </submittedName>
</protein>
<comment type="caution">
    <text evidence="1">The sequence shown here is derived from an EMBL/GenBank/DDBJ whole genome shotgun (WGS) entry which is preliminary data.</text>
</comment>
<gene>
    <name evidence="1" type="ORF">LCGC14_0866250</name>
</gene>
<reference evidence="1" key="1">
    <citation type="journal article" date="2015" name="Nature">
        <title>Complex archaea that bridge the gap between prokaryotes and eukaryotes.</title>
        <authorList>
            <person name="Spang A."/>
            <person name="Saw J.H."/>
            <person name="Jorgensen S.L."/>
            <person name="Zaremba-Niedzwiedzka K."/>
            <person name="Martijn J."/>
            <person name="Lind A.E."/>
            <person name="van Eijk R."/>
            <person name="Schleper C."/>
            <person name="Guy L."/>
            <person name="Ettema T.J."/>
        </authorList>
    </citation>
    <scope>NUCLEOTIDE SEQUENCE</scope>
</reference>
<dbReference type="AlphaFoldDB" id="A0A0F9RQN1"/>
<dbReference type="EMBL" id="LAZR01002652">
    <property type="protein sequence ID" value="KKN27271.1"/>
    <property type="molecule type" value="Genomic_DNA"/>
</dbReference>
<name>A0A0F9RQN1_9ZZZZ</name>
<proteinExistence type="predicted"/>
<accession>A0A0F9RQN1</accession>